<dbReference type="GO" id="GO:0003968">
    <property type="term" value="F:RNA-directed RNA polymerase activity"/>
    <property type="evidence" value="ECO:0007669"/>
    <property type="project" value="UniProtKB-KW"/>
</dbReference>
<feature type="non-terminal residue" evidence="11">
    <location>
        <position position="571"/>
    </location>
</feature>
<comment type="catalytic activity">
    <reaction evidence="8">
        <text>RNA(n) + a ribonucleoside 5'-triphosphate = RNA(n+1) + diphosphate</text>
        <dbReference type="Rhea" id="RHEA:21248"/>
        <dbReference type="Rhea" id="RHEA-COMP:14527"/>
        <dbReference type="Rhea" id="RHEA-COMP:17342"/>
        <dbReference type="ChEBI" id="CHEBI:33019"/>
        <dbReference type="ChEBI" id="CHEBI:61557"/>
        <dbReference type="ChEBI" id="CHEBI:140395"/>
        <dbReference type="EC" id="2.7.7.48"/>
    </reaction>
</comment>
<evidence type="ECO:0000259" key="10">
    <source>
        <dbReference type="PROSITE" id="PS50522"/>
    </source>
</evidence>
<evidence type="ECO:0000256" key="9">
    <source>
        <dbReference type="PIRSR" id="PIRSR605093-1"/>
    </source>
</evidence>
<keyword evidence="6" id="KW-0693">Viral RNA replication</keyword>
<evidence type="ECO:0000256" key="2">
    <source>
        <dbReference type="ARBA" id="ARBA00022484"/>
    </source>
</evidence>
<evidence type="ECO:0000256" key="7">
    <source>
        <dbReference type="ARBA" id="ARBA00030248"/>
    </source>
</evidence>
<evidence type="ECO:0000256" key="3">
    <source>
        <dbReference type="ARBA" id="ARBA00022679"/>
    </source>
</evidence>
<evidence type="ECO:0000256" key="6">
    <source>
        <dbReference type="ARBA" id="ARBA00022953"/>
    </source>
</evidence>
<dbReference type="GO" id="GO:0039694">
    <property type="term" value="P:viral RNA genome replication"/>
    <property type="evidence" value="ECO:0007669"/>
    <property type="project" value="InterPro"/>
</dbReference>
<keyword evidence="9" id="KW-0460">Magnesium</keyword>
<dbReference type="KEGG" id="vg:80397002"/>
<feature type="binding site" evidence="9">
    <location>
        <position position="358"/>
    </location>
    <ligand>
        <name>Mg(2+)</name>
        <dbReference type="ChEBI" id="CHEBI:18420"/>
        <label>2</label>
    </ligand>
</feature>
<keyword evidence="9" id="KW-0479">Metal-binding</keyword>
<keyword evidence="3" id="KW-0808">Transferase</keyword>
<comment type="cofactor">
    <cofactor evidence="9">
        <name>Mg(2+)</name>
        <dbReference type="ChEBI" id="CHEBI:18420"/>
    </cofactor>
    <text evidence="9">Binds 2 Mg(2+) per subunit.</text>
</comment>
<evidence type="ECO:0000256" key="4">
    <source>
        <dbReference type="ARBA" id="ARBA00022695"/>
    </source>
</evidence>
<feature type="binding site" evidence="9">
    <location>
        <position position="357"/>
    </location>
    <ligand>
        <name>Mg(2+)</name>
        <dbReference type="ChEBI" id="CHEBI:18420"/>
        <label>2</label>
    </ligand>
</feature>
<keyword evidence="12" id="KW-1185">Reference proteome</keyword>
<organism evidence="11 12">
    <name type="scientific">ssRNA phage SRR5466337_1</name>
    <dbReference type="NCBI Taxonomy" id="2786387"/>
    <lineage>
        <taxon>Viruses</taxon>
        <taxon>Riboviria</taxon>
        <taxon>Orthornavirae</taxon>
        <taxon>Lenarviricota</taxon>
        <taxon>Leviviricetes</taxon>
        <taxon>Norzivirales</taxon>
        <taxon>Atkinsviridae</taxon>
        <taxon>Kempsvovirus</taxon>
        <taxon>Kempsvovirus caenivivens</taxon>
    </lineage>
</organism>
<feature type="binding site" evidence="9">
    <location>
        <position position="264"/>
    </location>
    <ligand>
        <name>Mg(2+)</name>
        <dbReference type="ChEBI" id="CHEBI:18420"/>
        <label>2</label>
    </ligand>
</feature>
<evidence type="ECO:0000256" key="5">
    <source>
        <dbReference type="ARBA" id="ARBA00022741"/>
    </source>
</evidence>
<gene>
    <name evidence="11" type="primary">SRR5466337_1_3</name>
</gene>
<keyword evidence="2 11" id="KW-0696">RNA-directed RNA polymerase</keyword>
<dbReference type="EC" id="2.7.7.48" evidence="1"/>
<name>A0A8S5L3U5_9VIRU</name>
<dbReference type="GO" id="GO:0046872">
    <property type="term" value="F:metal ion binding"/>
    <property type="evidence" value="ECO:0007669"/>
    <property type="project" value="UniProtKB-KW"/>
</dbReference>
<dbReference type="EMBL" id="BK014081">
    <property type="protein sequence ID" value="DAD52360.1"/>
    <property type="molecule type" value="Genomic_RNA"/>
</dbReference>
<accession>A0A8S5L3U5</accession>
<dbReference type="RefSeq" id="YP_010768807.1">
    <property type="nucleotide sequence ID" value="NC_073795.1"/>
</dbReference>
<sequence>MGHIHPRSLYLDCLHDLASGLPGSVVSRLQDDNFASIEPWPDISHREMASLKLLTSVLKKFQDDIDQSATDKPALEKFLSVNERCRNWSYQPESTWDEVLMGELRSVVYDFFYPDGDPLITSSDQIFDRVRSGPGSSIGSSSTDFYTKFFESDLSTSSIGLYRAYRNYIKRLPEWEIAEQFRLSSFGMPTVVSSNRLRFVPKTRDISRSICIEPTLNMGYQLGLGSLIEDRLRSFFGIDLSLQPDINRELSRRGSIDGAFCTIDLESASDSMSLHMLHHIVPSQQLAWFLVGRSENTELPDGHSVKLHMISTMGNGYTFPLQTMLFASIVTAAARARDFFLGRPRGASDCTFGVFGDDIIVPTGAHYERKRKLFVNYSEYLSRSVLRLLDITGFVVNSSKSFFEGPFRESCGYDSFRGHNVRGVYLKSLRTTHDRYSAINAFNDWTARTGIPLPRVVHTLLRTVPKRAIPRADDSAVGIRVPFSFIRRYVRHRDTGAILYRTFIAKSRRVNLGEQFQARSKCNPSGLLIAFLNGTIRSGTIVLRSRDVKYRNLYSQTPWWDFPGYGYKPDP</sequence>
<keyword evidence="5" id="KW-0547">Nucleotide-binding</keyword>
<proteinExistence type="predicted"/>
<evidence type="ECO:0000313" key="12">
    <source>
        <dbReference type="Proteomes" id="UP000679746"/>
    </source>
</evidence>
<dbReference type="GeneID" id="80397002"/>
<dbReference type="Proteomes" id="UP000679746">
    <property type="component" value="Segment"/>
</dbReference>
<evidence type="ECO:0000256" key="1">
    <source>
        <dbReference type="ARBA" id="ARBA00012494"/>
    </source>
</evidence>
<keyword evidence="4" id="KW-0548">Nucleotidyltransferase</keyword>
<dbReference type="GO" id="GO:0000166">
    <property type="term" value="F:nucleotide binding"/>
    <property type="evidence" value="ECO:0007669"/>
    <property type="project" value="UniProtKB-KW"/>
</dbReference>
<dbReference type="Pfam" id="PF03431">
    <property type="entry name" value="RNA_replicase_B"/>
    <property type="match status" value="1"/>
</dbReference>
<protein>
    <recommendedName>
        <fullName evidence="1">RNA-directed RNA polymerase</fullName>
        <ecNumber evidence="1">2.7.7.48</ecNumber>
    </recommendedName>
    <alternativeName>
        <fullName evidence="7">RNA replicase beta chain</fullName>
    </alternativeName>
</protein>
<dbReference type="InterPro" id="IPR005093">
    <property type="entry name" value="RNArep_beta"/>
</dbReference>
<feature type="domain" description="RdRp catalytic" evidence="10">
    <location>
        <begin position="249"/>
        <end position="405"/>
    </location>
</feature>
<evidence type="ECO:0000256" key="8">
    <source>
        <dbReference type="ARBA" id="ARBA00048744"/>
    </source>
</evidence>
<evidence type="ECO:0000313" key="11">
    <source>
        <dbReference type="EMBL" id="DAD52360.1"/>
    </source>
</evidence>
<reference evidence="11" key="1">
    <citation type="submission" date="2020-09" db="EMBL/GenBank/DDBJ databases">
        <title>Leviviricetes taxonomy.</title>
        <authorList>
            <person name="Stockdale S.R."/>
            <person name="Callanan J."/>
            <person name="Adriaenssens E.M."/>
            <person name="Kuhn J.H."/>
            <person name="Rumnieks J."/>
            <person name="Shkoporov A."/>
            <person name="Draper L.A."/>
            <person name="Ross P."/>
            <person name="Hill C."/>
        </authorList>
    </citation>
    <scope>NUCLEOTIDE SEQUENCE</scope>
</reference>
<dbReference type="PROSITE" id="PS50522">
    <property type="entry name" value="RDRP_PHAGE"/>
    <property type="match status" value="1"/>
</dbReference>
<dbReference type="InterPro" id="IPR007096">
    <property type="entry name" value="RNA-dir_Rpol_cat_phage"/>
</dbReference>